<organism evidence="3 4">
    <name type="scientific">Streptomyces thioluteus</name>
    <dbReference type="NCBI Taxonomy" id="66431"/>
    <lineage>
        <taxon>Bacteria</taxon>
        <taxon>Bacillati</taxon>
        <taxon>Actinomycetota</taxon>
        <taxon>Actinomycetes</taxon>
        <taxon>Kitasatosporales</taxon>
        <taxon>Streptomycetaceae</taxon>
        <taxon>Streptomyces</taxon>
    </lineage>
</organism>
<comment type="caution">
    <text evidence="3">The sequence shown here is derived from an EMBL/GenBank/DDBJ whole genome shotgun (WGS) entry which is preliminary data.</text>
</comment>
<feature type="transmembrane region" description="Helical" evidence="1">
    <location>
        <begin position="104"/>
        <end position="126"/>
    </location>
</feature>
<evidence type="ECO:0000313" key="4">
    <source>
        <dbReference type="Proteomes" id="UP001501102"/>
    </source>
</evidence>
<keyword evidence="2" id="KW-0732">Signal</keyword>
<keyword evidence="1" id="KW-0812">Transmembrane</keyword>
<gene>
    <name evidence="3" type="ORF">GCM10020221_11740</name>
</gene>
<evidence type="ECO:0000256" key="2">
    <source>
        <dbReference type="SAM" id="SignalP"/>
    </source>
</evidence>
<evidence type="ECO:0008006" key="5">
    <source>
        <dbReference type="Google" id="ProtNLM"/>
    </source>
</evidence>
<dbReference type="EMBL" id="BAAAXZ010000042">
    <property type="protein sequence ID" value="GAA2917259.1"/>
    <property type="molecule type" value="Genomic_DNA"/>
</dbReference>
<keyword evidence="4" id="KW-1185">Reference proteome</keyword>
<dbReference type="RefSeq" id="WP_344961245.1">
    <property type="nucleotide sequence ID" value="NZ_BAAAXZ010000042.1"/>
</dbReference>
<sequence>MRSRIGSLLLLLLGLFLCALGALKAPYAAGWAGDPGTLTVRYCRYTPGDRGTDRPHCYGDFAPDDGSYAEGPVHLDEKHDVGEKVRLSRKGAASYQHLAPTVALGWFSLLLGGVACVFRWALPGLLVDTRWADSDRRPQRLVRLQRLGGFAFWGAILCFGIFIALD</sequence>
<feature type="chain" id="PRO_5046102127" description="Integral membrane protein" evidence="2">
    <location>
        <begin position="25"/>
        <end position="166"/>
    </location>
</feature>
<evidence type="ECO:0000256" key="1">
    <source>
        <dbReference type="SAM" id="Phobius"/>
    </source>
</evidence>
<feature type="transmembrane region" description="Helical" evidence="1">
    <location>
        <begin position="147"/>
        <end position="165"/>
    </location>
</feature>
<keyword evidence="1" id="KW-1133">Transmembrane helix</keyword>
<proteinExistence type="predicted"/>
<accession>A0ABN3WIK4</accession>
<evidence type="ECO:0000313" key="3">
    <source>
        <dbReference type="EMBL" id="GAA2917259.1"/>
    </source>
</evidence>
<reference evidence="3 4" key="1">
    <citation type="journal article" date="2019" name="Int. J. Syst. Evol. Microbiol.">
        <title>The Global Catalogue of Microorganisms (GCM) 10K type strain sequencing project: providing services to taxonomists for standard genome sequencing and annotation.</title>
        <authorList>
            <consortium name="The Broad Institute Genomics Platform"/>
            <consortium name="The Broad Institute Genome Sequencing Center for Infectious Disease"/>
            <person name="Wu L."/>
            <person name="Ma J."/>
        </authorList>
    </citation>
    <scope>NUCLEOTIDE SEQUENCE [LARGE SCALE GENOMIC DNA]</scope>
    <source>
        <strain evidence="3 4">JCM 4087</strain>
    </source>
</reference>
<keyword evidence="1" id="KW-0472">Membrane</keyword>
<name>A0ABN3WIK4_STRTU</name>
<dbReference type="Proteomes" id="UP001501102">
    <property type="component" value="Unassembled WGS sequence"/>
</dbReference>
<feature type="signal peptide" evidence="2">
    <location>
        <begin position="1"/>
        <end position="24"/>
    </location>
</feature>
<protein>
    <recommendedName>
        <fullName evidence="5">Integral membrane protein</fullName>
    </recommendedName>
</protein>